<dbReference type="EMBL" id="DQFB01000001">
    <property type="protein sequence ID" value="HCQ40162.1"/>
    <property type="molecule type" value="Genomic_DNA"/>
</dbReference>
<accession>A0A656PMC9</accession>
<feature type="compositionally biased region" description="Low complexity" evidence="1">
    <location>
        <begin position="194"/>
        <end position="207"/>
    </location>
</feature>
<feature type="region of interest" description="Disordered" evidence="1">
    <location>
        <begin position="176"/>
        <end position="207"/>
    </location>
</feature>
<feature type="compositionally biased region" description="Basic and acidic residues" evidence="1">
    <location>
        <begin position="153"/>
        <end position="163"/>
    </location>
</feature>
<organism evidence="2 3">
    <name type="scientific">candidate division WWE3 bacterium</name>
    <dbReference type="NCBI Taxonomy" id="2053526"/>
    <lineage>
        <taxon>Bacteria</taxon>
        <taxon>Katanobacteria</taxon>
    </lineage>
</organism>
<evidence type="ECO:0000256" key="1">
    <source>
        <dbReference type="SAM" id="MobiDB-lite"/>
    </source>
</evidence>
<name>A0A656PMC9_UNCKA</name>
<protein>
    <submittedName>
        <fullName evidence="2">Uncharacterized protein</fullName>
    </submittedName>
</protein>
<feature type="region of interest" description="Disordered" evidence="1">
    <location>
        <begin position="137"/>
        <end position="163"/>
    </location>
</feature>
<dbReference type="Proteomes" id="UP000262056">
    <property type="component" value="Unassembled WGS sequence"/>
</dbReference>
<comment type="caution">
    <text evidence="2">The sequence shown here is derived from an EMBL/GenBank/DDBJ whole genome shotgun (WGS) entry which is preliminary data.</text>
</comment>
<dbReference type="AlphaFoldDB" id="A0A656PMC9"/>
<evidence type="ECO:0000313" key="3">
    <source>
        <dbReference type="Proteomes" id="UP000262056"/>
    </source>
</evidence>
<reference evidence="2 3" key="1">
    <citation type="journal article" date="2018" name="Nat. Biotechnol.">
        <title>A standardized bacterial taxonomy based on genome phylogeny substantially revises the tree of life.</title>
        <authorList>
            <person name="Parks D.H."/>
            <person name="Chuvochina M."/>
            <person name="Waite D.W."/>
            <person name="Rinke C."/>
            <person name="Skarshewski A."/>
            <person name="Chaumeil P.A."/>
            <person name="Hugenholtz P."/>
        </authorList>
    </citation>
    <scope>NUCLEOTIDE SEQUENCE [LARGE SCALE GENOMIC DNA]</scope>
    <source>
        <strain evidence="2">UBA12021</strain>
    </source>
</reference>
<proteinExistence type="predicted"/>
<sequence>MESQKLQQKDKQHFQNVWVSQLLGFLPDHYHSWVNIPRYINDLRDKKIINDRERNLYVGLRSKACEYGYVITNIEYIRKHIFYGEVTKDSINTYLRTLKNRRLVWYADRNGAAGDFEVHFDDFFLPDEKKTNLLNRFSGSQPVGTPAGNAEGDVTRSQEGDKEVKPQFRRLETHAEAVLNTSNGGDKEQSSVGTNTDNNTNTQTDTLTFDSSMSYKKDKGEEKTYIPKLSTESFDPEQYARTYNKNPYEISELKKIAQYVHDPYMDFLLSRYEKIGFWVIQNAYTQFLEDEKNPKVSITAPAKYFNAKIAKLYMETQQRKIGNMM</sequence>
<gene>
    <name evidence="2" type="ORF">DIU24_00450</name>
</gene>
<evidence type="ECO:0000313" key="2">
    <source>
        <dbReference type="EMBL" id="HCQ40162.1"/>
    </source>
</evidence>